<evidence type="ECO:0000313" key="1">
    <source>
        <dbReference type="EMBL" id="QFG12364.1"/>
    </source>
</evidence>
<name>A0A5J6TQS4_9CAUD</name>
<sequence>MGNITNEVSLTCDGPRCHEKIIWDGDISGPDDLYSDWLSSQMRKSAIENGWYIVDQEILMEDGCYYAFHNVACLKRYFREHATSRKPKLHFLP</sequence>
<protein>
    <submittedName>
        <fullName evidence="1">Uncharacterized protein</fullName>
    </submittedName>
</protein>
<dbReference type="RefSeq" id="YP_009852507.1">
    <property type="nucleotide sequence ID" value="NC_048813.1"/>
</dbReference>
<keyword evidence="2" id="KW-1185">Reference proteome</keyword>
<dbReference type="GeneID" id="55623135"/>
<proteinExistence type="predicted"/>
<accession>A0A5J6TQS4</accession>
<reference evidence="1 2" key="1">
    <citation type="submission" date="2019-07" db="EMBL/GenBank/DDBJ databases">
        <authorList>
            <person name="Fryberger R.B."/>
            <person name="Stoner T.H."/>
            <person name="Garlena R.A."/>
            <person name="Russell D.A."/>
            <person name="Pope W.H."/>
            <person name="Jacobs-Sera D."/>
            <person name="Hatfull G.F."/>
        </authorList>
    </citation>
    <scope>NUCLEOTIDE SEQUENCE [LARGE SCALE GENOMIC DNA]</scope>
</reference>
<dbReference type="EMBL" id="MN234207">
    <property type="protein sequence ID" value="QFG12364.1"/>
    <property type="molecule type" value="Genomic_DNA"/>
</dbReference>
<organism evidence="1 2">
    <name type="scientific">Gordonia phage Ranch</name>
    <dbReference type="NCBI Taxonomy" id="2599848"/>
    <lineage>
        <taxon>Viruses</taxon>
        <taxon>Duplodnaviria</taxon>
        <taxon>Heunggongvirae</taxon>
        <taxon>Uroviricota</taxon>
        <taxon>Caudoviricetes</taxon>
        <taxon>Dovevirinae</taxon>
        <taxon>Lambovirus</taxon>
        <taxon>Lambovirus ranch</taxon>
    </lineage>
</organism>
<gene>
    <name evidence="1" type="primary">55</name>
    <name evidence="1" type="ORF">PBI_RANCH_55</name>
</gene>
<dbReference type="Proteomes" id="UP000325813">
    <property type="component" value="Segment"/>
</dbReference>
<evidence type="ECO:0000313" key="2">
    <source>
        <dbReference type="Proteomes" id="UP000325813"/>
    </source>
</evidence>
<dbReference type="KEGG" id="vg:55623135"/>